<evidence type="ECO:0000313" key="3">
    <source>
        <dbReference type="EMBL" id="WNO04002.1"/>
    </source>
</evidence>
<gene>
    <name evidence="3" type="ORF">RAN89_13930</name>
</gene>
<keyword evidence="2" id="KW-0472">Membrane</keyword>
<feature type="repeat" description="ANK" evidence="1">
    <location>
        <begin position="261"/>
        <end position="293"/>
    </location>
</feature>
<dbReference type="PANTHER" id="PTHR24183:SF1">
    <property type="entry name" value="FIBRONECTIN TYPE 3 AND ANKYRIN REPEAT DOMAINS PROTEIN 1"/>
    <property type="match status" value="1"/>
</dbReference>
<dbReference type="Pfam" id="PF00023">
    <property type="entry name" value="Ank"/>
    <property type="match status" value="1"/>
</dbReference>
<evidence type="ECO:0000256" key="1">
    <source>
        <dbReference type="PROSITE-ProRule" id="PRU00023"/>
    </source>
</evidence>
<dbReference type="PROSITE" id="PS50297">
    <property type="entry name" value="ANK_REP_REGION"/>
    <property type="match status" value="2"/>
</dbReference>
<feature type="transmembrane region" description="Helical" evidence="2">
    <location>
        <begin position="62"/>
        <end position="84"/>
    </location>
</feature>
<accession>A0ABZ0AX13</accession>
<organism evidence="3 4">
    <name type="scientific">Rhodoferax mekongensis</name>
    <dbReference type="NCBI Taxonomy" id="3068341"/>
    <lineage>
        <taxon>Bacteria</taxon>
        <taxon>Pseudomonadati</taxon>
        <taxon>Pseudomonadota</taxon>
        <taxon>Betaproteobacteria</taxon>
        <taxon>Burkholderiales</taxon>
        <taxon>Comamonadaceae</taxon>
        <taxon>Rhodoferax</taxon>
    </lineage>
</organism>
<dbReference type="PROSITE" id="PS50088">
    <property type="entry name" value="ANK_REPEAT"/>
    <property type="match status" value="3"/>
</dbReference>
<keyword evidence="1" id="KW-0040">ANK repeat</keyword>
<protein>
    <submittedName>
        <fullName evidence="3">Ankyrin repeat domain-containing protein</fullName>
    </submittedName>
</protein>
<name>A0ABZ0AX13_9BURK</name>
<feature type="repeat" description="ANK" evidence="1">
    <location>
        <begin position="358"/>
        <end position="390"/>
    </location>
</feature>
<keyword evidence="4" id="KW-1185">Reference proteome</keyword>
<keyword evidence="2" id="KW-0812">Transmembrane</keyword>
<evidence type="ECO:0000313" key="4">
    <source>
        <dbReference type="Proteomes" id="UP001302257"/>
    </source>
</evidence>
<dbReference type="SMART" id="SM00248">
    <property type="entry name" value="ANK"/>
    <property type="match status" value="6"/>
</dbReference>
<dbReference type="Pfam" id="PF12796">
    <property type="entry name" value="Ank_2"/>
    <property type="match status" value="2"/>
</dbReference>
<sequence>MLSLNDPISEEINLHANSIAQVLQLTLAHAQELVISQPIGVTLKLPPSTGLSRSDEKTKTPLAFLIAGSLFSLAVVTASGYVAYQYAMRERASTAIVTAGFELGPNGLIRAISGRHLELIPAYARLGFSLSATPRVIEAAFISGSSAVVDAVLAGGATLAHEPNLGSFLQFAVDSDDPAVVEALIGLQPLSSNDVLPQIRHVIESGKWKAFERLALEEVYLSFESKNGETIAHVAGLSDSASLIQALQLSGRVDWTARNAQGQTALHFAVHNDKATAAAALVALGLDPLQEDSEGRTPLMIAWEKGRDSVIAAITNGSKVALEQLLKSDFSAVFRSDAVLTARTLIAGGIQLDAVQPNGHTPLFDAVQSSRLEMATLLLGAGASADAISDMRDVQGVTPLMMASANGHIPLIKLLLERGASTTIRASNGATALSIAKGRGRDDVVSLLGSTVN</sequence>
<dbReference type="Proteomes" id="UP001302257">
    <property type="component" value="Chromosome"/>
</dbReference>
<reference evidence="3 4" key="1">
    <citation type="submission" date="2023-08" db="EMBL/GenBank/DDBJ databases">
        <title>Rhodoferax potami sp. nov. and Rhodoferax mekongensis sp. nov., isolated from the Mekong River in Thailand.</title>
        <authorList>
            <person name="Kitikhun S."/>
            <person name="Charoenyingcharoen P."/>
            <person name="Siriarchawattana P."/>
            <person name="Likhitrattanapisal S."/>
            <person name="Nilsakha T."/>
            <person name="Chanpet A."/>
            <person name="Rattanawaree P."/>
            <person name="Ingsriswang S."/>
        </authorList>
    </citation>
    <scope>NUCLEOTIDE SEQUENCE [LARGE SCALE GENOMIC DNA]</scope>
    <source>
        <strain evidence="3 4">TBRC 17307</strain>
    </source>
</reference>
<dbReference type="InterPro" id="IPR036770">
    <property type="entry name" value="Ankyrin_rpt-contain_sf"/>
</dbReference>
<dbReference type="RefSeq" id="WP_313866873.1">
    <property type="nucleotide sequence ID" value="NZ_CP132507.1"/>
</dbReference>
<dbReference type="Gene3D" id="1.25.40.20">
    <property type="entry name" value="Ankyrin repeat-containing domain"/>
    <property type="match status" value="1"/>
</dbReference>
<feature type="repeat" description="ANK" evidence="1">
    <location>
        <begin position="395"/>
        <end position="427"/>
    </location>
</feature>
<dbReference type="SUPFAM" id="SSF48403">
    <property type="entry name" value="Ankyrin repeat"/>
    <property type="match status" value="1"/>
</dbReference>
<dbReference type="InterPro" id="IPR002110">
    <property type="entry name" value="Ankyrin_rpt"/>
</dbReference>
<dbReference type="EMBL" id="CP132507">
    <property type="protein sequence ID" value="WNO04002.1"/>
    <property type="molecule type" value="Genomic_DNA"/>
</dbReference>
<evidence type="ECO:0000256" key="2">
    <source>
        <dbReference type="SAM" id="Phobius"/>
    </source>
</evidence>
<keyword evidence="2" id="KW-1133">Transmembrane helix</keyword>
<dbReference type="PANTHER" id="PTHR24183">
    <property type="entry name" value="FIBRONECTIN TYPE 3 AND ANKYRIN REPEAT DOMAINS PROTEIN 1"/>
    <property type="match status" value="1"/>
</dbReference>
<proteinExistence type="predicted"/>